<organism evidence="2 3">
    <name type="scientific">Sorangium cellulosum</name>
    <name type="common">Polyangium cellulosum</name>
    <dbReference type="NCBI Taxonomy" id="56"/>
    <lineage>
        <taxon>Bacteria</taxon>
        <taxon>Pseudomonadati</taxon>
        <taxon>Myxococcota</taxon>
        <taxon>Polyangia</taxon>
        <taxon>Polyangiales</taxon>
        <taxon>Polyangiaceae</taxon>
        <taxon>Sorangium</taxon>
    </lineage>
</organism>
<gene>
    <name evidence="2" type="ORF">SOCEGT47_067440</name>
</gene>
<evidence type="ECO:0000256" key="1">
    <source>
        <dbReference type="SAM" id="Phobius"/>
    </source>
</evidence>
<dbReference type="RefSeq" id="WP_242515465.1">
    <property type="nucleotide sequence ID" value="NZ_CP012670.1"/>
</dbReference>
<dbReference type="AlphaFoldDB" id="A0A4P2QAS8"/>
<evidence type="ECO:0000313" key="3">
    <source>
        <dbReference type="Proteomes" id="UP000295781"/>
    </source>
</evidence>
<dbReference type="EMBL" id="CP012670">
    <property type="protein sequence ID" value="AUX26183.1"/>
    <property type="molecule type" value="Genomic_DNA"/>
</dbReference>
<evidence type="ECO:0000313" key="2">
    <source>
        <dbReference type="EMBL" id="AUX26183.1"/>
    </source>
</evidence>
<keyword evidence="1" id="KW-1133">Transmembrane helix</keyword>
<proteinExistence type="predicted"/>
<name>A0A4P2QAS8_SORCE</name>
<sequence length="84" mass="9434">MNGPVKDIAATATLILAFATWVTVHVALAARLLLRSQPRWRGLVALVVPPLAPMYGFRQGWRRMSTLWLVWPIVYVLALLIARV</sequence>
<keyword evidence="1" id="KW-0472">Membrane</keyword>
<reference evidence="2 3" key="1">
    <citation type="submission" date="2015-09" db="EMBL/GenBank/DDBJ databases">
        <title>Sorangium comparison.</title>
        <authorList>
            <person name="Zaburannyi N."/>
            <person name="Bunk B."/>
            <person name="Overmann J."/>
            <person name="Mueller R."/>
        </authorList>
    </citation>
    <scope>NUCLEOTIDE SEQUENCE [LARGE SCALE GENOMIC DNA]</scope>
    <source>
        <strain evidence="2 3">So ceGT47</strain>
    </source>
</reference>
<dbReference type="Proteomes" id="UP000295781">
    <property type="component" value="Chromosome"/>
</dbReference>
<feature type="transmembrane region" description="Helical" evidence="1">
    <location>
        <begin position="64"/>
        <end position="82"/>
    </location>
</feature>
<keyword evidence="1" id="KW-0812">Transmembrane</keyword>
<accession>A0A4P2QAS8</accession>
<protein>
    <submittedName>
        <fullName evidence="2">Uncharacterized protein</fullName>
    </submittedName>
</protein>